<evidence type="ECO:0000256" key="4">
    <source>
        <dbReference type="ARBA" id="ARBA00023002"/>
    </source>
</evidence>
<evidence type="ECO:0000256" key="3">
    <source>
        <dbReference type="ARBA" id="ARBA00022827"/>
    </source>
</evidence>
<dbReference type="InterPro" id="IPR016169">
    <property type="entry name" value="FAD-bd_PCMH_sub2"/>
</dbReference>
<dbReference type="InterPro" id="IPR016166">
    <property type="entry name" value="FAD-bd_PCMH"/>
</dbReference>
<evidence type="ECO:0000313" key="7">
    <source>
        <dbReference type="Proteomes" id="UP000481861"/>
    </source>
</evidence>
<dbReference type="Gene3D" id="3.30.465.10">
    <property type="match status" value="1"/>
</dbReference>
<protein>
    <recommendedName>
        <fullName evidence="5">FAD-binding PCMH-type domain-containing protein</fullName>
    </recommendedName>
</protein>
<keyword evidence="7" id="KW-1185">Reference proteome</keyword>
<sequence length="254" mass="26786">MEAKLFSASSPEYKDSCNSYFTAFNNKFSPSAVARPTSVNDVAQLVQQLSTSTSQVAVRGGGCTPWKGAANIDGGITIDMRGINGVHLSDDDKIVSIGAGADWGTVYKAISSKGLGVAGGRVCRVGVTGLTLGGGFSFFTSRYGFVCDTVFNFEVVLASGEVVNANNTTNADLFRALKGGGNNFGIVTQVDLQTFPQGDFWGGMTVHPPTESAELLKALYDFATLQITDEYAHIMVSLGWALAVGGDMWQCGMQ</sequence>
<evidence type="ECO:0000256" key="2">
    <source>
        <dbReference type="ARBA" id="ARBA00022630"/>
    </source>
</evidence>
<dbReference type="PANTHER" id="PTHR42973">
    <property type="entry name" value="BINDING OXIDOREDUCTASE, PUTATIVE (AFU_ORTHOLOGUE AFUA_1G17690)-RELATED"/>
    <property type="match status" value="1"/>
</dbReference>
<dbReference type="OrthoDB" id="2151789at2759"/>
<proteinExistence type="inferred from homology"/>
<dbReference type="PROSITE" id="PS51387">
    <property type="entry name" value="FAD_PCMH"/>
    <property type="match status" value="1"/>
</dbReference>
<dbReference type="EMBL" id="JAADJZ010000004">
    <property type="protein sequence ID" value="KAF2875853.1"/>
    <property type="molecule type" value="Genomic_DNA"/>
</dbReference>
<comment type="similarity">
    <text evidence="1">Belongs to the oxygen-dependent FAD-linked oxidoreductase family.</text>
</comment>
<gene>
    <name evidence="6" type="ORF">BDV95DRAFT_283707</name>
</gene>
<dbReference type="InterPro" id="IPR050416">
    <property type="entry name" value="FAD-linked_Oxidoreductase"/>
</dbReference>
<evidence type="ECO:0000259" key="5">
    <source>
        <dbReference type="PROSITE" id="PS51387"/>
    </source>
</evidence>
<dbReference type="GO" id="GO:0071949">
    <property type="term" value="F:FAD binding"/>
    <property type="evidence" value="ECO:0007669"/>
    <property type="project" value="InterPro"/>
</dbReference>
<dbReference type="InterPro" id="IPR006094">
    <property type="entry name" value="Oxid_FAD_bind_N"/>
</dbReference>
<evidence type="ECO:0000256" key="1">
    <source>
        <dbReference type="ARBA" id="ARBA00005466"/>
    </source>
</evidence>
<dbReference type="SUPFAM" id="SSF56176">
    <property type="entry name" value="FAD-binding/transporter-associated domain-like"/>
    <property type="match status" value="1"/>
</dbReference>
<feature type="domain" description="FAD-binding PCMH-type" evidence="5">
    <location>
        <begin position="26"/>
        <end position="197"/>
    </location>
</feature>
<comment type="caution">
    <text evidence="6">The sequence shown here is derived from an EMBL/GenBank/DDBJ whole genome shotgun (WGS) entry which is preliminary data.</text>
</comment>
<dbReference type="Proteomes" id="UP000481861">
    <property type="component" value="Unassembled WGS sequence"/>
</dbReference>
<keyword evidence="4" id="KW-0560">Oxidoreductase</keyword>
<organism evidence="6 7">
    <name type="scientific">Massariosphaeria phaeospora</name>
    <dbReference type="NCBI Taxonomy" id="100035"/>
    <lineage>
        <taxon>Eukaryota</taxon>
        <taxon>Fungi</taxon>
        <taxon>Dikarya</taxon>
        <taxon>Ascomycota</taxon>
        <taxon>Pezizomycotina</taxon>
        <taxon>Dothideomycetes</taxon>
        <taxon>Pleosporomycetidae</taxon>
        <taxon>Pleosporales</taxon>
        <taxon>Pleosporales incertae sedis</taxon>
        <taxon>Massariosphaeria</taxon>
    </lineage>
</organism>
<keyword evidence="3" id="KW-0274">FAD</keyword>
<dbReference type="GO" id="GO:0016491">
    <property type="term" value="F:oxidoreductase activity"/>
    <property type="evidence" value="ECO:0007669"/>
    <property type="project" value="UniProtKB-KW"/>
</dbReference>
<accession>A0A7C8IGK5</accession>
<dbReference type="PANTHER" id="PTHR42973:SF22">
    <property type="entry name" value="FAD-BINDING PCMH-TYPE DOMAIN-CONTAINING PROTEIN-RELATED"/>
    <property type="match status" value="1"/>
</dbReference>
<dbReference type="AlphaFoldDB" id="A0A7C8IGK5"/>
<keyword evidence="2" id="KW-0285">Flavoprotein</keyword>
<evidence type="ECO:0000313" key="6">
    <source>
        <dbReference type="EMBL" id="KAF2875853.1"/>
    </source>
</evidence>
<dbReference type="InterPro" id="IPR036318">
    <property type="entry name" value="FAD-bd_PCMH-like_sf"/>
</dbReference>
<reference evidence="6 7" key="1">
    <citation type="submission" date="2020-01" db="EMBL/GenBank/DDBJ databases">
        <authorList>
            <consortium name="DOE Joint Genome Institute"/>
            <person name="Haridas S."/>
            <person name="Albert R."/>
            <person name="Binder M."/>
            <person name="Bloem J."/>
            <person name="Labutti K."/>
            <person name="Salamov A."/>
            <person name="Andreopoulos B."/>
            <person name="Baker S.E."/>
            <person name="Barry K."/>
            <person name="Bills G."/>
            <person name="Bluhm B.H."/>
            <person name="Cannon C."/>
            <person name="Castanera R."/>
            <person name="Culley D.E."/>
            <person name="Daum C."/>
            <person name="Ezra D."/>
            <person name="Gonzalez J.B."/>
            <person name="Henrissat B."/>
            <person name="Kuo A."/>
            <person name="Liang C."/>
            <person name="Lipzen A."/>
            <person name="Lutzoni F."/>
            <person name="Magnuson J."/>
            <person name="Mondo S."/>
            <person name="Nolan M."/>
            <person name="Ohm R."/>
            <person name="Pangilinan J."/>
            <person name="Park H.-J.H."/>
            <person name="Ramirez L."/>
            <person name="Alfaro M."/>
            <person name="Sun H."/>
            <person name="Tritt A."/>
            <person name="Yoshinaga Y."/>
            <person name="Zwiers L.-H.L."/>
            <person name="Turgeon B.G."/>
            <person name="Goodwin S.B."/>
            <person name="Spatafora J.W."/>
            <person name="Crous P.W."/>
            <person name="Grigoriev I.V."/>
        </authorList>
    </citation>
    <scope>NUCLEOTIDE SEQUENCE [LARGE SCALE GENOMIC DNA]</scope>
    <source>
        <strain evidence="6 7">CBS 611.86</strain>
    </source>
</reference>
<dbReference type="Pfam" id="PF01565">
    <property type="entry name" value="FAD_binding_4"/>
    <property type="match status" value="1"/>
</dbReference>
<name>A0A7C8IGK5_9PLEO</name>